<proteinExistence type="inferred from homology"/>
<dbReference type="AlphaFoldDB" id="A0A9L0ISN9"/>
<name>A0A9L0ISN9_EQUAS</name>
<keyword evidence="4" id="KW-1185">Reference proteome</keyword>
<gene>
    <name evidence="3" type="primary">LOC106844931</name>
</gene>
<comment type="similarity">
    <text evidence="1">Belongs to the SPATA31 family.</text>
</comment>
<feature type="region of interest" description="Disordered" evidence="2">
    <location>
        <begin position="277"/>
        <end position="328"/>
    </location>
</feature>
<reference evidence="3 4" key="1">
    <citation type="journal article" date="2020" name="Nat. Commun.">
        <title>Donkey genomes provide new insights into domestication and selection for coat color.</title>
        <authorList>
            <person name="Wang"/>
            <person name="C."/>
            <person name="Li"/>
            <person name="H."/>
            <person name="Guo"/>
            <person name="Y."/>
            <person name="Huang"/>
            <person name="J."/>
            <person name="Sun"/>
            <person name="Y."/>
            <person name="Min"/>
            <person name="J."/>
            <person name="Wang"/>
            <person name="J."/>
            <person name="Fang"/>
            <person name="X."/>
            <person name="Zhao"/>
            <person name="Z."/>
            <person name="Wang"/>
            <person name="S."/>
            <person name="Zhang"/>
            <person name="Y."/>
            <person name="Liu"/>
            <person name="Q."/>
            <person name="Jiang"/>
            <person name="Q."/>
            <person name="Wang"/>
            <person name="X."/>
            <person name="Guo"/>
            <person name="Y."/>
            <person name="Yang"/>
            <person name="C."/>
            <person name="Wang"/>
            <person name="Y."/>
            <person name="Tian"/>
            <person name="F."/>
            <person name="Zhuang"/>
            <person name="G."/>
            <person name="Fan"/>
            <person name="Y."/>
            <person name="Gao"/>
            <person name="Q."/>
            <person name="Li"/>
            <person name="Y."/>
            <person name="Ju"/>
            <person name="Z."/>
            <person name="Li"/>
            <person name="J."/>
            <person name="Li"/>
            <person name="R."/>
            <person name="Hou"/>
            <person name="M."/>
            <person name="Yang"/>
            <person name="G."/>
            <person name="Liu"/>
            <person name="G."/>
            <person name="Liu"/>
            <person name="W."/>
            <person name="Guo"/>
            <person name="J."/>
            <person name="Pan"/>
            <person name="S."/>
            <person name="Fan"/>
            <person name="G."/>
            <person name="Zhang"/>
            <person name="W."/>
            <person name="Zhang"/>
            <person name="R."/>
            <person name="Yu"/>
            <person name="J."/>
            <person name="Zhang"/>
            <person name="X."/>
            <person name="Yin"/>
            <person name="Q."/>
            <person name="Ji"/>
            <person name="C."/>
            <person name="Jin"/>
            <person name="Y."/>
            <person name="Yue"/>
            <person name="G."/>
            <person name="Liu"/>
            <person name="M."/>
            <person name="Xu"/>
            <person name="J."/>
            <person name="Liu"/>
            <person name="S."/>
            <person name="Jordana"/>
            <person name="J."/>
            <person name="Noce"/>
            <person name="A."/>
            <person name="Amills"/>
            <person name="M."/>
            <person name="Wu"/>
            <person name="D.D."/>
            <person name="Li"/>
            <person name="S."/>
            <person name="Zhou"/>
            <person name="X. and Zhong"/>
            <person name="J."/>
        </authorList>
    </citation>
    <scope>NUCLEOTIDE SEQUENCE [LARGE SCALE GENOMIC DNA]</scope>
</reference>
<evidence type="ECO:0000256" key="1">
    <source>
        <dbReference type="ARBA" id="ARBA00035009"/>
    </source>
</evidence>
<feature type="compositionally biased region" description="Gly residues" evidence="2">
    <location>
        <begin position="1"/>
        <end position="13"/>
    </location>
</feature>
<dbReference type="PANTHER" id="PTHR21859:SF56">
    <property type="entry name" value="SPATA31 DOMAIN-CONTAINING PROTEIN"/>
    <property type="match status" value="1"/>
</dbReference>
<dbReference type="PANTHER" id="PTHR21859">
    <property type="entry name" value="ACROSOME-SPECIFIC PROTEIN"/>
    <property type="match status" value="1"/>
</dbReference>
<feature type="compositionally biased region" description="Polar residues" evidence="2">
    <location>
        <begin position="300"/>
        <end position="312"/>
    </location>
</feature>
<evidence type="ECO:0000313" key="3">
    <source>
        <dbReference type="Ensembl" id="ENSEASP00005043128.1"/>
    </source>
</evidence>
<feature type="region of interest" description="Disordered" evidence="2">
    <location>
        <begin position="1"/>
        <end position="65"/>
    </location>
</feature>
<dbReference type="Proteomes" id="UP000694387">
    <property type="component" value="Chromosome 9"/>
</dbReference>
<dbReference type="Ensembl" id="ENSEAST00005078266.1">
    <property type="protein sequence ID" value="ENSEASP00005057063.1"/>
    <property type="gene ID" value="ENSEASG00005024694.1"/>
</dbReference>
<evidence type="ECO:0000313" key="4">
    <source>
        <dbReference type="Proteomes" id="UP000694387"/>
    </source>
</evidence>
<protein>
    <submittedName>
        <fullName evidence="3">Uncharacterized protein</fullName>
    </submittedName>
</protein>
<evidence type="ECO:0000256" key="2">
    <source>
        <dbReference type="SAM" id="MobiDB-lite"/>
    </source>
</evidence>
<organism evidence="3 4">
    <name type="scientific">Equus asinus</name>
    <name type="common">Donkey</name>
    <name type="synonym">Equus africanus asinus</name>
    <dbReference type="NCBI Taxonomy" id="9793"/>
    <lineage>
        <taxon>Eukaryota</taxon>
        <taxon>Metazoa</taxon>
        <taxon>Chordata</taxon>
        <taxon>Craniata</taxon>
        <taxon>Vertebrata</taxon>
        <taxon>Euteleostomi</taxon>
        <taxon>Mammalia</taxon>
        <taxon>Eutheria</taxon>
        <taxon>Laurasiatheria</taxon>
        <taxon>Perissodactyla</taxon>
        <taxon>Equidae</taxon>
        <taxon>Equus</taxon>
    </lineage>
</organism>
<reference evidence="3" key="2">
    <citation type="submission" date="2025-05" db="UniProtKB">
        <authorList>
            <consortium name="Ensembl"/>
        </authorList>
    </citation>
    <scope>IDENTIFICATION</scope>
</reference>
<dbReference type="Ensembl" id="ENSEAST00005042976.1">
    <property type="protein sequence ID" value="ENSEASP00005042379.1"/>
    <property type="gene ID" value="ENSEASG00005024694.1"/>
</dbReference>
<feature type="compositionally biased region" description="Polar residues" evidence="2">
    <location>
        <begin position="228"/>
        <end position="237"/>
    </location>
</feature>
<feature type="region of interest" description="Disordered" evidence="2">
    <location>
        <begin position="84"/>
        <end position="247"/>
    </location>
</feature>
<dbReference type="GeneTree" id="ENSGT00950000183043"/>
<accession>A0A9L0ISN9</accession>
<dbReference type="Ensembl" id="ENSEAST00005056217.1">
    <property type="protein sequence ID" value="ENSEASP00005043128.1"/>
    <property type="gene ID" value="ENSEASG00005024694.1"/>
</dbReference>
<sequence>MGGSWQSGTGVGAERGRPGWKAGSSTARTEPKKESRAGTSPDPCCGVAGLEGSSASQSPTAQGAGALVQAKEALLWYLTWRSTLPAPSRTGNVPGRDPVSPGSRKSTSPPTHSAAAAQEPKELRLPTKLASQLELPGKLPAQKQPQGRAAGMLLQDPPTHGLHATWSPGQVPHALPSRARKSQGQQQPRRPKRKAPWKSQLPPIEEMEEEMSPGPGGDEERLAGPRASQASRTSHPSQVGGLGDTLGSKCLQLLPHKAPVLPEGRFTKGLSRFLPCLRPSKEDQEPADPLPEGKPAAATPHSQEPGRNSSAVDSKALEAQQSGTSFGRALRERLGLGRRLHASLSRQRKGRFLAWLAGRSCSHGVPSLPHQRE</sequence>